<name>A0A2G8K2Z7_STIJA</name>
<keyword evidence="1" id="KW-0812">Transmembrane</keyword>
<keyword evidence="1" id="KW-1133">Transmembrane helix</keyword>
<reference evidence="2 3" key="1">
    <citation type="journal article" date="2017" name="PLoS Biol.">
        <title>The sea cucumber genome provides insights into morphological evolution and visceral regeneration.</title>
        <authorList>
            <person name="Zhang X."/>
            <person name="Sun L."/>
            <person name="Yuan J."/>
            <person name="Sun Y."/>
            <person name="Gao Y."/>
            <person name="Zhang L."/>
            <person name="Li S."/>
            <person name="Dai H."/>
            <person name="Hamel J.F."/>
            <person name="Liu C."/>
            <person name="Yu Y."/>
            <person name="Liu S."/>
            <person name="Lin W."/>
            <person name="Guo K."/>
            <person name="Jin S."/>
            <person name="Xu P."/>
            <person name="Storey K.B."/>
            <person name="Huan P."/>
            <person name="Zhang T."/>
            <person name="Zhou Y."/>
            <person name="Zhang J."/>
            <person name="Lin C."/>
            <person name="Li X."/>
            <person name="Xing L."/>
            <person name="Huo D."/>
            <person name="Sun M."/>
            <person name="Wang L."/>
            <person name="Mercier A."/>
            <person name="Li F."/>
            <person name="Yang H."/>
            <person name="Xiang J."/>
        </authorList>
    </citation>
    <scope>NUCLEOTIDE SEQUENCE [LARGE SCALE GENOMIC DNA]</scope>
    <source>
        <strain evidence="2">Shaxun</strain>
        <tissue evidence="2">Muscle</tissue>
    </source>
</reference>
<dbReference type="EMBL" id="MRZV01000939">
    <property type="protein sequence ID" value="PIK42371.1"/>
    <property type="molecule type" value="Genomic_DNA"/>
</dbReference>
<keyword evidence="1" id="KW-0472">Membrane</keyword>
<dbReference type="AlphaFoldDB" id="A0A2G8K2Z7"/>
<protein>
    <submittedName>
        <fullName evidence="2">Uncharacterized protein</fullName>
    </submittedName>
</protein>
<gene>
    <name evidence="2" type="ORF">BSL78_20768</name>
</gene>
<evidence type="ECO:0000313" key="3">
    <source>
        <dbReference type="Proteomes" id="UP000230750"/>
    </source>
</evidence>
<dbReference type="Proteomes" id="UP000230750">
    <property type="component" value="Unassembled WGS sequence"/>
</dbReference>
<keyword evidence="3" id="KW-1185">Reference proteome</keyword>
<dbReference type="GO" id="GO:0016010">
    <property type="term" value="C:dystrophin-associated glycoprotein complex"/>
    <property type="evidence" value="ECO:0007669"/>
    <property type="project" value="InterPro"/>
</dbReference>
<evidence type="ECO:0000313" key="2">
    <source>
        <dbReference type="EMBL" id="PIK42371.1"/>
    </source>
</evidence>
<organism evidence="2 3">
    <name type="scientific">Stichopus japonicus</name>
    <name type="common">Sea cucumber</name>
    <dbReference type="NCBI Taxonomy" id="307972"/>
    <lineage>
        <taxon>Eukaryota</taxon>
        <taxon>Metazoa</taxon>
        <taxon>Echinodermata</taxon>
        <taxon>Eleutherozoa</taxon>
        <taxon>Echinozoa</taxon>
        <taxon>Holothuroidea</taxon>
        <taxon>Aspidochirotacea</taxon>
        <taxon>Aspidochirotida</taxon>
        <taxon>Stichopodidae</taxon>
        <taxon>Apostichopus</taxon>
    </lineage>
</organism>
<proteinExistence type="predicted"/>
<evidence type="ECO:0000256" key="1">
    <source>
        <dbReference type="SAM" id="Phobius"/>
    </source>
</evidence>
<dbReference type="OrthoDB" id="6353782at2759"/>
<feature type="transmembrane region" description="Helical" evidence="1">
    <location>
        <begin position="58"/>
        <end position="83"/>
    </location>
</feature>
<sequence>MGDLYDISLTVNFDFAQATQNKVTVECRAVGENAELFSLSTKVDLLFPNVLPTEQRSYTSTITIIAVVVTMMIIITAAVVIICRMKARKTKMKRTKRSDLESEGIPMMANTNEKKNDLIKYAKIAYQKQYGTAKPFPSMNERSVDSIFVEGGIYYVAQKGDSKQNPDVLESLESYNEILSSPKTESKENY</sequence>
<accession>A0A2G8K2Z7</accession>
<comment type="caution">
    <text evidence="2">The sequence shown here is derived from an EMBL/GenBank/DDBJ whole genome shotgun (WGS) entry which is preliminary data.</text>
</comment>